<proteinExistence type="predicted"/>
<dbReference type="Proteomes" id="UP000475532">
    <property type="component" value="Unassembled WGS sequence"/>
</dbReference>
<evidence type="ECO:0000313" key="2">
    <source>
        <dbReference type="EMBL" id="NEA29124.1"/>
    </source>
</evidence>
<dbReference type="EMBL" id="JAAGLI010001130">
    <property type="protein sequence ID" value="NEA29124.1"/>
    <property type="molecule type" value="Genomic_DNA"/>
</dbReference>
<sequence>MPAPDTDPESTGLAHRLRTDRKWRRGAVAAALVLVLGVAAVVAVGAQRSGPGGISDGPLTAAPAAADPVPAARIVTKVPANCGVSKGTAARLAPGSDPDAEKGGLFREGGPGSCMWYSLDDGKATCDFCIGDFRNERVLNVDVALAGDRLQSPISDALRQMDETPGLMRSSVPPEIVEGLGEEATARYSAETETEGAVVKFRVGNAVATIRYRGWDAVGGERRTIPKKTALDGAFAAASETAKSMGTAARPVLSRVKHPVTPSVRHVPKPCDAVPAATVEKVARGAYRRRATSSLFPALNWPGTSTDACTWKARTSRYSDEGQSRTLTVAIIAEEDRLPGVGAFTAARRYLGLYENLRAGSSPGSDRFSGFKPLAGPGDRAFAVTRVARTSSSGDEGFVVFQKRNLLVEVSYQGADEETPLSGSRLVDSAYTVAVAVERSLRS</sequence>
<reference evidence="2 3" key="1">
    <citation type="submission" date="2020-01" db="EMBL/GenBank/DDBJ databases">
        <title>Insect and environment-associated Actinomycetes.</title>
        <authorList>
            <person name="Currrie C."/>
            <person name="Chevrette M."/>
            <person name="Carlson C."/>
            <person name="Stubbendieck R."/>
            <person name="Wendt-Pienkowski E."/>
        </authorList>
    </citation>
    <scope>NUCLEOTIDE SEQUENCE [LARGE SCALE GENOMIC DNA]</scope>
    <source>
        <strain evidence="2 3">SID10258</strain>
    </source>
</reference>
<evidence type="ECO:0008006" key="4">
    <source>
        <dbReference type="Google" id="ProtNLM"/>
    </source>
</evidence>
<name>A0A6L9QYX2_9ACTN</name>
<dbReference type="AlphaFoldDB" id="A0A6L9QYX2"/>
<keyword evidence="1" id="KW-0812">Transmembrane</keyword>
<keyword evidence="1" id="KW-0472">Membrane</keyword>
<keyword evidence="1" id="KW-1133">Transmembrane helix</keyword>
<evidence type="ECO:0000256" key="1">
    <source>
        <dbReference type="SAM" id="Phobius"/>
    </source>
</evidence>
<evidence type="ECO:0000313" key="3">
    <source>
        <dbReference type="Proteomes" id="UP000475532"/>
    </source>
</evidence>
<dbReference type="RefSeq" id="WP_163063854.1">
    <property type="nucleotide sequence ID" value="NZ_JAAGLI010001130.1"/>
</dbReference>
<protein>
    <recommendedName>
        <fullName evidence="4">DUF3558 domain-containing protein</fullName>
    </recommendedName>
</protein>
<feature type="transmembrane region" description="Helical" evidence="1">
    <location>
        <begin position="26"/>
        <end position="46"/>
    </location>
</feature>
<comment type="caution">
    <text evidence="2">The sequence shown here is derived from an EMBL/GenBank/DDBJ whole genome shotgun (WGS) entry which is preliminary data.</text>
</comment>
<organism evidence="2 3">
    <name type="scientific">Actinomadura bangladeshensis</name>
    <dbReference type="NCBI Taxonomy" id="453573"/>
    <lineage>
        <taxon>Bacteria</taxon>
        <taxon>Bacillati</taxon>
        <taxon>Actinomycetota</taxon>
        <taxon>Actinomycetes</taxon>
        <taxon>Streptosporangiales</taxon>
        <taxon>Thermomonosporaceae</taxon>
        <taxon>Actinomadura</taxon>
    </lineage>
</organism>
<accession>A0A6L9QYX2</accession>
<gene>
    <name evidence="2" type="ORF">G3I70_42480</name>
</gene>